<accession>E9AQ82</accession>
<feature type="compositionally biased region" description="Low complexity" evidence="2">
    <location>
        <begin position="701"/>
        <end position="711"/>
    </location>
</feature>
<gene>
    <name evidence="3" type="ORF">LMXM_15_0830</name>
</gene>
<feature type="compositionally biased region" description="Low complexity" evidence="2">
    <location>
        <begin position="658"/>
        <end position="675"/>
    </location>
</feature>
<proteinExistence type="predicted"/>
<feature type="compositionally biased region" description="Low complexity" evidence="2">
    <location>
        <begin position="213"/>
        <end position="228"/>
    </location>
</feature>
<feature type="region of interest" description="Disordered" evidence="2">
    <location>
        <begin position="272"/>
        <end position="298"/>
    </location>
</feature>
<dbReference type="OMA" id="TWADAQM"/>
<feature type="region of interest" description="Disordered" evidence="2">
    <location>
        <begin position="657"/>
        <end position="720"/>
    </location>
</feature>
<reference evidence="3 4" key="1">
    <citation type="journal article" date="2011" name="Genome Res.">
        <title>Chromosome and gene copy number variation allow major structural change between species and strains of Leishmania.</title>
        <authorList>
            <person name="Rogers M.B."/>
            <person name="Hilley J.D."/>
            <person name="Dickens N.J."/>
            <person name="Wilkes J."/>
            <person name="Bates P.A."/>
            <person name="Depledge D.P."/>
            <person name="Harris D."/>
            <person name="Her Y."/>
            <person name="Herzyk P."/>
            <person name="Imamura H."/>
            <person name="Otto T.D."/>
            <person name="Sanders M."/>
            <person name="Seeger K."/>
            <person name="Dujardin J.C."/>
            <person name="Berriman M."/>
            <person name="Smith D.F."/>
            <person name="Hertz-Fowler C."/>
            <person name="Mottram J.C."/>
        </authorList>
    </citation>
    <scope>NUCLEOTIDE SEQUENCE [LARGE SCALE GENOMIC DNA]</scope>
    <source>
        <strain evidence="3 4">MHOM/GT/2001/U1103</strain>
    </source>
</reference>
<feature type="region of interest" description="Disordered" evidence="2">
    <location>
        <begin position="426"/>
        <end position="449"/>
    </location>
</feature>
<feature type="compositionally biased region" description="Basic and acidic residues" evidence="2">
    <location>
        <begin position="286"/>
        <end position="295"/>
    </location>
</feature>
<dbReference type="KEGG" id="lmi:LMXM_15_0830"/>
<dbReference type="EMBL" id="FR799568">
    <property type="protein sequence ID" value="CBZ25101.1"/>
    <property type="molecule type" value="Genomic_DNA"/>
</dbReference>
<feature type="compositionally biased region" description="Low complexity" evidence="2">
    <location>
        <begin position="1"/>
        <end position="21"/>
    </location>
</feature>
<evidence type="ECO:0000313" key="4">
    <source>
        <dbReference type="Proteomes" id="UP000007259"/>
    </source>
</evidence>
<keyword evidence="4" id="KW-1185">Reference proteome</keyword>
<dbReference type="AlphaFoldDB" id="E9AQ82"/>
<feature type="compositionally biased region" description="Basic and acidic residues" evidence="2">
    <location>
        <begin position="440"/>
        <end position="449"/>
    </location>
</feature>
<dbReference type="GeneID" id="13449854"/>
<sequence>MSKTASATSSSASAASPADDANGLASCRPLRPPPVFCEGKGEAAGHLAHPCRRHVQHPRQSSTPDSSRSSSHSPHTDSAHLGAQQLQSSEHGSNGAAVPLIHRRAAPALGARHCSNDQERHQAVTTGGSAVLEHYHVLELEEQLQYWRQRALQVEKRALRRERALQARWEAEFAAAQVSSETLMRKLLDKLRRLQAQVNPRKRAVQQAEGQEQQSRSGRASMGSASTTPNLSTPGGSGHHCGGESEGTDGIPRGSDTNKVAYPRRFLSHWAGNNASLPESPAGLQREQEQSDRSRSAANAAETCATYNEKSHTTLQAHLRDLCRAVLRCLSRSSELRECRAVLCGNCSHNAHTANDGDAEEPETARVVQALLDVSSRRQANSAPTSSSLAHSLLVLQSALEHLDTVLRTCVDDMVFASSGLASTSSAAYARHPQRQPPPQDEHRSTDLEEQLRQARTSLFQEQQRRVTVQSSLDAAMRDIRDLAQAQQDNVLQLKIEARAAAERAQQDYRADLERTRATLECDVVAATRRASAAEHQSMLCAQREVHWQTRLCALKDERDTYARECALLKSRLELLQQARNATAAERAGQLREGVDKAVLSVAPSGGAEAKAAAAAAAVSALGVPPVDTSSPAPRVTWADAQMDRLAAIDRLSGFAGPSSVYRSPSRSLSYSPSPNMDKAIKHPPGARTDDTARTHGAQPTSSASTTASGALRLPSAFPSSPMDVVQPSVLAALEGSGDAEVNALAQRPYDDRSSAARGKAGVPVDGDALEQAHFTPWRAPSKHHASSAVDAAVVGTPLARMRAWEKKFKAILNYA</sequence>
<feature type="compositionally biased region" description="Low complexity" evidence="2">
    <location>
        <begin position="61"/>
        <end position="73"/>
    </location>
</feature>
<dbReference type="VEuPathDB" id="TriTrypDB:LmxM.15.0830"/>
<name>E9AQ82_LEIMU</name>
<keyword evidence="1" id="KW-0175">Coiled coil</keyword>
<feature type="region of interest" description="Disordered" evidence="2">
    <location>
        <begin position="1"/>
        <end position="34"/>
    </location>
</feature>
<evidence type="ECO:0000256" key="1">
    <source>
        <dbReference type="SAM" id="Coils"/>
    </source>
</evidence>
<dbReference type="OrthoDB" id="267779at2759"/>
<evidence type="ECO:0000256" key="2">
    <source>
        <dbReference type="SAM" id="MobiDB-lite"/>
    </source>
</evidence>
<dbReference type="Proteomes" id="UP000007259">
    <property type="component" value="Chromosome 15"/>
</dbReference>
<dbReference type="PhylomeDB" id="E9AQ82"/>
<dbReference type="RefSeq" id="XP_003873609.1">
    <property type="nucleotide sequence ID" value="XM_003873560.1"/>
</dbReference>
<evidence type="ECO:0000313" key="3">
    <source>
        <dbReference type="EMBL" id="CBZ25101.1"/>
    </source>
</evidence>
<organism evidence="3 4">
    <name type="scientific">Leishmania mexicana (strain MHOM/GT/2001/U1103)</name>
    <dbReference type="NCBI Taxonomy" id="929439"/>
    <lineage>
        <taxon>Eukaryota</taxon>
        <taxon>Discoba</taxon>
        <taxon>Euglenozoa</taxon>
        <taxon>Kinetoplastea</taxon>
        <taxon>Metakinetoplastina</taxon>
        <taxon>Trypanosomatida</taxon>
        <taxon>Trypanosomatidae</taxon>
        <taxon>Leishmaniinae</taxon>
        <taxon>Leishmania</taxon>
    </lineage>
</organism>
<feature type="coiled-coil region" evidence="1">
    <location>
        <begin position="484"/>
        <end position="530"/>
    </location>
</feature>
<protein>
    <submittedName>
        <fullName evidence="3">Uncharacterized protein</fullName>
    </submittedName>
</protein>
<feature type="region of interest" description="Disordered" evidence="2">
    <location>
        <begin position="52"/>
        <end position="94"/>
    </location>
</feature>
<feature type="region of interest" description="Disordered" evidence="2">
    <location>
        <begin position="198"/>
        <end position="258"/>
    </location>
</feature>